<dbReference type="RefSeq" id="WP_142834841.1">
    <property type="nucleotide sequence ID" value="NZ_VFSV01000017.1"/>
</dbReference>
<keyword evidence="2" id="KW-1185">Reference proteome</keyword>
<dbReference type="OrthoDB" id="7773807at2"/>
<dbReference type="Proteomes" id="UP000318590">
    <property type="component" value="Unassembled WGS sequence"/>
</dbReference>
<proteinExistence type="predicted"/>
<reference evidence="1 2" key="1">
    <citation type="submission" date="2019-06" db="EMBL/GenBank/DDBJ databases">
        <title>Paenimaribius caenipelagi gen. nov., sp. nov., isolated from a tidal flat.</title>
        <authorList>
            <person name="Yoon J.-H."/>
        </authorList>
    </citation>
    <scope>NUCLEOTIDE SEQUENCE [LARGE SCALE GENOMIC DNA]</scope>
    <source>
        <strain evidence="1 2">JBTF-M29</strain>
    </source>
</reference>
<name>A0A547PY13_9RHOB</name>
<dbReference type="EMBL" id="VFSV01000017">
    <property type="protein sequence ID" value="TRD18996.1"/>
    <property type="molecule type" value="Genomic_DNA"/>
</dbReference>
<protein>
    <submittedName>
        <fullName evidence="1">Uncharacterized protein</fullName>
    </submittedName>
</protein>
<comment type="caution">
    <text evidence="1">The sequence shown here is derived from an EMBL/GenBank/DDBJ whole genome shotgun (WGS) entry which is preliminary data.</text>
</comment>
<evidence type="ECO:0000313" key="2">
    <source>
        <dbReference type="Proteomes" id="UP000318590"/>
    </source>
</evidence>
<organism evidence="1 2">
    <name type="scientific">Palleronia caenipelagi</name>
    <dbReference type="NCBI Taxonomy" id="2489174"/>
    <lineage>
        <taxon>Bacteria</taxon>
        <taxon>Pseudomonadati</taxon>
        <taxon>Pseudomonadota</taxon>
        <taxon>Alphaproteobacteria</taxon>
        <taxon>Rhodobacterales</taxon>
        <taxon>Roseobacteraceae</taxon>
        <taxon>Palleronia</taxon>
    </lineage>
</organism>
<dbReference type="PROSITE" id="PS51257">
    <property type="entry name" value="PROKAR_LIPOPROTEIN"/>
    <property type="match status" value="1"/>
</dbReference>
<sequence length="134" mass="13810">MRGIVIGTLSAVALAGCATLGIGGNETSEPVESATLIAEIQTLAVSQTPSGAVIRATGLADRQGYHSGALVPLPDGDPSTLSYVFEIGEPVEATRVSTPRSREVTVATVVSNQNLIGVREIRVSAARNAQAVRR</sequence>
<evidence type="ECO:0000313" key="1">
    <source>
        <dbReference type="EMBL" id="TRD18996.1"/>
    </source>
</evidence>
<dbReference type="AlphaFoldDB" id="A0A547PY13"/>
<accession>A0A547PY13</accession>
<gene>
    <name evidence="1" type="ORF">FEV53_10880</name>
</gene>